<keyword evidence="4 5" id="KW-0274">FAD</keyword>
<dbReference type="SUPFAM" id="SSF54373">
    <property type="entry name" value="FAD-linked reductases, C-terminal domain"/>
    <property type="match status" value="1"/>
</dbReference>
<evidence type="ECO:0000256" key="5">
    <source>
        <dbReference type="PIRSR" id="PIRSR000137-2"/>
    </source>
</evidence>
<dbReference type="PIRSF" id="PIRSF000137">
    <property type="entry name" value="Alcohol_oxidase"/>
    <property type="match status" value="1"/>
</dbReference>
<feature type="binding site" evidence="5">
    <location>
        <position position="277"/>
    </location>
    <ligand>
        <name>FAD</name>
        <dbReference type="ChEBI" id="CHEBI:57692"/>
    </ligand>
</feature>
<dbReference type="InterPro" id="IPR012132">
    <property type="entry name" value="GMC_OxRdtase"/>
</dbReference>
<dbReference type="PANTHER" id="PTHR11552">
    <property type="entry name" value="GLUCOSE-METHANOL-CHOLINE GMC OXIDOREDUCTASE"/>
    <property type="match status" value="1"/>
</dbReference>
<evidence type="ECO:0000256" key="6">
    <source>
        <dbReference type="RuleBase" id="RU003968"/>
    </source>
</evidence>
<reference evidence="9" key="1">
    <citation type="submission" date="2021-12" db="EMBL/GenBank/DDBJ databases">
        <authorList>
            <person name="King R."/>
        </authorList>
    </citation>
    <scope>NUCLEOTIDE SEQUENCE</scope>
</reference>
<keyword evidence="10" id="KW-1185">Reference proteome</keyword>
<comment type="similarity">
    <text evidence="2 6">Belongs to the GMC oxidoreductase family.</text>
</comment>
<evidence type="ECO:0000256" key="3">
    <source>
        <dbReference type="ARBA" id="ARBA00022630"/>
    </source>
</evidence>
<accession>A0A9N9QZ89</accession>
<reference evidence="9" key="2">
    <citation type="submission" date="2022-10" db="EMBL/GenBank/DDBJ databases">
        <authorList>
            <consortium name="ENA_rothamsted_submissions"/>
            <consortium name="culmorum"/>
            <person name="King R."/>
        </authorList>
    </citation>
    <scope>NUCLEOTIDE SEQUENCE</scope>
</reference>
<evidence type="ECO:0000256" key="4">
    <source>
        <dbReference type="ARBA" id="ARBA00022827"/>
    </source>
</evidence>
<evidence type="ECO:0000259" key="8">
    <source>
        <dbReference type="PROSITE" id="PS00624"/>
    </source>
</evidence>
<evidence type="ECO:0000313" key="9">
    <source>
        <dbReference type="EMBL" id="CAG9786283.1"/>
    </source>
</evidence>
<feature type="domain" description="Glucose-methanol-choline oxidoreductase N-terminal" evidence="7">
    <location>
        <begin position="131"/>
        <end position="154"/>
    </location>
</feature>
<sequence>MDSCYTNYSCLSPTTGAAPHTFAAALQYFAAAQCLIKDNVLPDNCVKDSERFDFIIVGGGTAGCILATRLSEMRKYKVLLVEAGPYSPVESYIPTFFPYLLLSRYDWQYHTENNGIVSQALINGSVCWPRGKMLGGSSSINAMIYVRGNTEDFQNWYDLGNTDWHPNIVKKYYKKAESLQNQKLLQNPFIRDFYGIDGPLAINVFNDSFPNTIKNVLSAYEEIGIKNAYDVNTANVMGSGYLTATAANGRRSSTDHCYLNPVRRLRDNLYILTDSLVTKILINTYTKVAEGIELERQGIKMIFYANLEVIVSAGAINTPQLLMLSGIGPRKHLESKNIPCLVDSSAVGQNLQDHIKIPVLVYGNNSNSLSEMQKNYEAIKYLYDRTGYLADNGIANILAFNSLSKYATYPDFQIFLMPFPKGDSDLTNILRTTIGFKYEVIQNIVRQNKNKMLYLFFFTLLHPYSLGSIILRTSNAKEHPIIYPNYFNDVRDLNKMVEGLKFFSQIINTKYFKSIGGHIGDLGWPSCDNLVKGSDNYWKCVAISTASTMYHPVGTARMGFNIKTSVVSSKLKVYGVNKLRIVDASVMPSITSGNTNGPTVMIAERAADLIKEEYACDRFADGDYVVDLK</sequence>
<dbReference type="Gene3D" id="3.30.560.10">
    <property type="entry name" value="Glucose Oxidase, domain 3"/>
    <property type="match status" value="1"/>
</dbReference>
<dbReference type="PANTHER" id="PTHR11552:SF147">
    <property type="entry name" value="CHOLINE DEHYDROGENASE, MITOCHONDRIAL"/>
    <property type="match status" value="1"/>
</dbReference>
<proteinExistence type="inferred from homology"/>
<dbReference type="PROSITE" id="PS00624">
    <property type="entry name" value="GMC_OXRED_2"/>
    <property type="match status" value="1"/>
</dbReference>
<dbReference type="InterPro" id="IPR036188">
    <property type="entry name" value="FAD/NAD-bd_sf"/>
</dbReference>
<dbReference type="InterPro" id="IPR007867">
    <property type="entry name" value="GMC_OxRtase_C"/>
</dbReference>
<dbReference type="PROSITE" id="PS00623">
    <property type="entry name" value="GMC_OXRED_1"/>
    <property type="match status" value="1"/>
</dbReference>
<name>A0A9N9QZ89_9NEOP</name>
<evidence type="ECO:0000259" key="7">
    <source>
        <dbReference type="PROSITE" id="PS00623"/>
    </source>
</evidence>
<dbReference type="GO" id="GO:0050660">
    <property type="term" value="F:flavin adenine dinucleotide binding"/>
    <property type="evidence" value="ECO:0007669"/>
    <property type="project" value="InterPro"/>
</dbReference>
<dbReference type="SUPFAM" id="SSF51905">
    <property type="entry name" value="FAD/NAD(P)-binding domain"/>
    <property type="match status" value="1"/>
</dbReference>
<gene>
    <name evidence="9" type="ORF">DIATSA_LOCUS4248</name>
</gene>
<feature type="domain" description="Glucose-methanol-choline oxidoreductase N-terminal" evidence="8">
    <location>
        <begin position="314"/>
        <end position="328"/>
    </location>
</feature>
<evidence type="ECO:0000256" key="1">
    <source>
        <dbReference type="ARBA" id="ARBA00001974"/>
    </source>
</evidence>
<organism evidence="9 10">
    <name type="scientific">Diatraea saccharalis</name>
    <name type="common">sugarcane borer</name>
    <dbReference type="NCBI Taxonomy" id="40085"/>
    <lineage>
        <taxon>Eukaryota</taxon>
        <taxon>Metazoa</taxon>
        <taxon>Ecdysozoa</taxon>
        <taxon>Arthropoda</taxon>
        <taxon>Hexapoda</taxon>
        <taxon>Insecta</taxon>
        <taxon>Pterygota</taxon>
        <taxon>Neoptera</taxon>
        <taxon>Endopterygota</taxon>
        <taxon>Lepidoptera</taxon>
        <taxon>Glossata</taxon>
        <taxon>Ditrysia</taxon>
        <taxon>Pyraloidea</taxon>
        <taxon>Crambidae</taxon>
        <taxon>Crambinae</taxon>
        <taxon>Diatraea</taxon>
    </lineage>
</organism>
<dbReference type="GO" id="GO:0016614">
    <property type="term" value="F:oxidoreductase activity, acting on CH-OH group of donors"/>
    <property type="evidence" value="ECO:0007669"/>
    <property type="project" value="InterPro"/>
</dbReference>
<dbReference type="OrthoDB" id="269227at2759"/>
<evidence type="ECO:0000256" key="2">
    <source>
        <dbReference type="ARBA" id="ARBA00010790"/>
    </source>
</evidence>
<dbReference type="InterPro" id="IPR000172">
    <property type="entry name" value="GMC_OxRdtase_N"/>
</dbReference>
<comment type="cofactor">
    <cofactor evidence="1 5">
        <name>FAD</name>
        <dbReference type="ChEBI" id="CHEBI:57692"/>
    </cofactor>
</comment>
<evidence type="ECO:0000313" key="10">
    <source>
        <dbReference type="Proteomes" id="UP001153714"/>
    </source>
</evidence>
<dbReference type="AlphaFoldDB" id="A0A9N9QZ89"/>
<dbReference type="EMBL" id="OU893346">
    <property type="protein sequence ID" value="CAG9786283.1"/>
    <property type="molecule type" value="Genomic_DNA"/>
</dbReference>
<keyword evidence="3 6" id="KW-0285">Flavoprotein</keyword>
<dbReference type="Pfam" id="PF05199">
    <property type="entry name" value="GMC_oxred_C"/>
    <property type="match status" value="1"/>
</dbReference>
<dbReference type="Pfam" id="PF00732">
    <property type="entry name" value="GMC_oxred_N"/>
    <property type="match status" value="1"/>
</dbReference>
<protein>
    <recommendedName>
        <fullName evidence="7 8">Glucose-methanol-choline oxidoreductase N-terminal domain-containing protein</fullName>
    </recommendedName>
</protein>
<dbReference type="Gene3D" id="3.50.50.60">
    <property type="entry name" value="FAD/NAD(P)-binding domain"/>
    <property type="match status" value="1"/>
</dbReference>
<dbReference type="Proteomes" id="UP001153714">
    <property type="component" value="Chromosome 15"/>
</dbReference>